<keyword evidence="1" id="KW-0812">Transmembrane</keyword>
<feature type="domain" description="RGS" evidence="2">
    <location>
        <begin position="181"/>
        <end position="258"/>
    </location>
</feature>
<keyword evidence="4" id="KW-1185">Reference proteome</keyword>
<proteinExistence type="predicted"/>
<dbReference type="PROSITE" id="PS50132">
    <property type="entry name" value="RGS"/>
    <property type="match status" value="1"/>
</dbReference>
<evidence type="ECO:0000259" key="2">
    <source>
        <dbReference type="PROSITE" id="PS50132"/>
    </source>
</evidence>
<comment type="caution">
    <text evidence="3">The sequence shown here is derived from an EMBL/GenBank/DDBJ whole genome shotgun (WGS) entry which is preliminary data.</text>
</comment>
<keyword evidence="1" id="KW-0472">Membrane</keyword>
<dbReference type="AlphaFoldDB" id="A0A1Y1V8J5"/>
<name>A0A1Y1V8J5_9FUNG</name>
<evidence type="ECO:0000256" key="1">
    <source>
        <dbReference type="SAM" id="Phobius"/>
    </source>
</evidence>
<sequence>MKRVFKYATDNEIKYYTKLNDKEKDDILESNSYNGISEKIKYHMFVLPSLKECLENKTHAPFCTFNFNIWLKEVESMDNYLDFLLDLISHKRLIQAYQGSKEFASENINSSSSSPSFKTINSNKELSNILNHRLNNQNNIFRNNEMEYNSDNIVKTNSEQDITNLNISFPGNNDNNSSVKQTIKRNITEKDLLYSAKLLFQTYIVNENHSKNIEVSSDIIKDIERKIYKENQWYYELFEDIYQQALYILNVGPYQRFLIKRIKSNVSRKHSLIRFILGLLLFFIVIVNLFLLVFYKSSRFLRIFLSYIPLFISLHSISVYVNDFDFIIGFLGKSISGYFDIIDIRDGEIINFHKWKSKRNFFIVLFLDIVISTIFVLI</sequence>
<evidence type="ECO:0000313" key="3">
    <source>
        <dbReference type="EMBL" id="ORX49234.1"/>
    </source>
</evidence>
<dbReference type="EMBL" id="MCFH01000024">
    <property type="protein sequence ID" value="ORX49234.1"/>
    <property type="molecule type" value="Genomic_DNA"/>
</dbReference>
<accession>A0A1Y1V8J5</accession>
<organism evidence="3 4">
    <name type="scientific">Piromyces finnis</name>
    <dbReference type="NCBI Taxonomy" id="1754191"/>
    <lineage>
        <taxon>Eukaryota</taxon>
        <taxon>Fungi</taxon>
        <taxon>Fungi incertae sedis</taxon>
        <taxon>Chytridiomycota</taxon>
        <taxon>Chytridiomycota incertae sedis</taxon>
        <taxon>Neocallimastigomycetes</taxon>
        <taxon>Neocallimastigales</taxon>
        <taxon>Neocallimastigaceae</taxon>
        <taxon>Piromyces</taxon>
    </lineage>
</organism>
<reference evidence="3 4" key="1">
    <citation type="submission" date="2016-08" db="EMBL/GenBank/DDBJ databases">
        <title>Genomes of anaerobic fungi encode conserved fungal cellulosomes for biomass hydrolysis.</title>
        <authorList>
            <consortium name="DOE Joint Genome Institute"/>
            <person name="Haitjema C.H."/>
            <person name="Gilmore S.P."/>
            <person name="Henske J.K."/>
            <person name="Solomon K.V."/>
            <person name="De Groot R."/>
            <person name="Kuo A."/>
            <person name="Mondo S.J."/>
            <person name="Salamov A.A."/>
            <person name="Labutti K."/>
            <person name="Zhao Z."/>
            <person name="Chiniquy J."/>
            <person name="Barry K."/>
            <person name="Brewer H.M."/>
            <person name="Purvine S.O."/>
            <person name="Wright A.T."/>
            <person name="Boxma B."/>
            <person name="Van Alen T."/>
            <person name="Hackstein J.H."/>
            <person name="Baker S.E."/>
            <person name="Grigoriev I.V."/>
            <person name="O'Malley M.A."/>
        </authorList>
    </citation>
    <scope>NUCLEOTIDE SEQUENCE [LARGE SCALE GENOMIC DNA]</scope>
    <source>
        <strain evidence="4">finn</strain>
    </source>
</reference>
<evidence type="ECO:0000313" key="4">
    <source>
        <dbReference type="Proteomes" id="UP000193719"/>
    </source>
</evidence>
<feature type="transmembrane region" description="Helical" evidence="1">
    <location>
        <begin position="272"/>
        <end position="294"/>
    </location>
</feature>
<dbReference type="Proteomes" id="UP000193719">
    <property type="component" value="Unassembled WGS sequence"/>
</dbReference>
<dbReference type="STRING" id="1754191.A0A1Y1V8J5"/>
<dbReference type="InterPro" id="IPR016137">
    <property type="entry name" value="RGS"/>
</dbReference>
<reference evidence="3 4" key="2">
    <citation type="submission" date="2016-08" db="EMBL/GenBank/DDBJ databases">
        <title>Pervasive Adenine N6-methylation of Active Genes in Fungi.</title>
        <authorList>
            <consortium name="DOE Joint Genome Institute"/>
            <person name="Mondo S.J."/>
            <person name="Dannebaum R.O."/>
            <person name="Kuo R.C."/>
            <person name="Labutti K."/>
            <person name="Haridas S."/>
            <person name="Kuo A."/>
            <person name="Salamov A."/>
            <person name="Ahrendt S.R."/>
            <person name="Lipzen A."/>
            <person name="Sullivan W."/>
            <person name="Andreopoulos W.B."/>
            <person name="Clum A."/>
            <person name="Lindquist E."/>
            <person name="Daum C."/>
            <person name="Ramamoorthy G.K."/>
            <person name="Gryganskyi A."/>
            <person name="Culley D."/>
            <person name="Magnuson J.K."/>
            <person name="James T.Y."/>
            <person name="O'Malley M.A."/>
            <person name="Stajich J.E."/>
            <person name="Spatafora J.W."/>
            <person name="Visel A."/>
            <person name="Grigoriev I.V."/>
        </authorList>
    </citation>
    <scope>NUCLEOTIDE SEQUENCE [LARGE SCALE GENOMIC DNA]</scope>
    <source>
        <strain evidence="4">finn</strain>
    </source>
</reference>
<dbReference type="SUPFAM" id="SSF48097">
    <property type="entry name" value="Regulator of G-protein signaling, RGS"/>
    <property type="match status" value="1"/>
</dbReference>
<dbReference type="OrthoDB" id="10400653at2759"/>
<feature type="transmembrane region" description="Helical" evidence="1">
    <location>
        <begin position="360"/>
        <end position="377"/>
    </location>
</feature>
<protein>
    <recommendedName>
        <fullName evidence="2">RGS domain-containing protein</fullName>
    </recommendedName>
</protein>
<dbReference type="InterPro" id="IPR036305">
    <property type="entry name" value="RGS_sf"/>
</dbReference>
<feature type="transmembrane region" description="Helical" evidence="1">
    <location>
        <begin position="300"/>
        <end position="321"/>
    </location>
</feature>
<keyword evidence="1" id="KW-1133">Transmembrane helix</keyword>
<gene>
    <name evidence="3" type="ORF">BCR36DRAFT_328249</name>
</gene>